<protein>
    <submittedName>
        <fullName evidence="2">Uncharacterized protein</fullName>
    </submittedName>
</protein>
<proteinExistence type="predicted"/>
<dbReference type="EMBL" id="CP018632">
    <property type="protein sequence ID" value="ASJ76014.1"/>
    <property type="molecule type" value="Genomic_DNA"/>
</dbReference>
<dbReference type="Proteomes" id="UP000250079">
    <property type="component" value="Chromosome"/>
</dbReference>
<accession>A0A2Z2P843</accession>
<dbReference type="OrthoDB" id="5297929at2"/>
<dbReference type="AlphaFoldDB" id="A0A2Z2P843"/>
<feature type="transmembrane region" description="Helical" evidence="1">
    <location>
        <begin position="93"/>
        <end position="112"/>
    </location>
</feature>
<keyword evidence="3" id="KW-1185">Reference proteome</keyword>
<sequence>MIALQYACLLILLPCLLDAVRRSGIEKMSRDDLFIWIGLTGLIFGILLCTRDLPEGVTLKYSGAAFMALTLGYSRALLSMTLLLLITQPWANAGVVLLVDALLPIWLMIFVVNLSRRYLPANPFIFLLGCSFIGLFTVYAVQQCVGLAVWSVSVDTPILSTLFSERTGLHLLLASGEATLEGMIITILVVYFPQAVLLFDDEFYLSRPM</sequence>
<organism evidence="2 3">
    <name type="scientific">Granulosicoccus antarcticus IMCC3135</name>
    <dbReference type="NCBI Taxonomy" id="1192854"/>
    <lineage>
        <taxon>Bacteria</taxon>
        <taxon>Pseudomonadati</taxon>
        <taxon>Pseudomonadota</taxon>
        <taxon>Gammaproteobacteria</taxon>
        <taxon>Chromatiales</taxon>
        <taxon>Granulosicoccaceae</taxon>
        <taxon>Granulosicoccus</taxon>
    </lineage>
</organism>
<evidence type="ECO:0000313" key="3">
    <source>
        <dbReference type="Proteomes" id="UP000250079"/>
    </source>
</evidence>
<feature type="transmembrane region" description="Helical" evidence="1">
    <location>
        <begin position="178"/>
        <end position="199"/>
    </location>
</feature>
<reference evidence="2 3" key="1">
    <citation type="submission" date="2016-12" db="EMBL/GenBank/DDBJ databases">
        <authorList>
            <person name="Song W.-J."/>
            <person name="Kurnit D.M."/>
        </authorList>
    </citation>
    <scope>NUCLEOTIDE SEQUENCE [LARGE SCALE GENOMIC DNA]</scope>
    <source>
        <strain evidence="2 3">IMCC3135</strain>
    </source>
</reference>
<keyword evidence="1" id="KW-0812">Transmembrane</keyword>
<evidence type="ECO:0000256" key="1">
    <source>
        <dbReference type="SAM" id="Phobius"/>
    </source>
</evidence>
<evidence type="ECO:0000313" key="2">
    <source>
        <dbReference type="EMBL" id="ASJ76014.1"/>
    </source>
</evidence>
<feature type="transmembrane region" description="Helical" evidence="1">
    <location>
        <begin position="33"/>
        <end position="53"/>
    </location>
</feature>
<keyword evidence="1" id="KW-1133">Transmembrane helix</keyword>
<feature type="transmembrane region" description="Helical" evidence="1">
    <location>
        <begin position="124"/>
        <end position="150"/>
    </location>
</feature>
<dbReference type="RefSeq" id="WP_088920841.1">
    <property type="nucleotide sequence ID" value="NZ_CP018632.1"/>
</dbReference>
<dbReference type="Gene3D" id="1.10.1760.20">
    <property type="match status" value="1"/>
</dbReference>
<gene>
    <name evidence="2" type="ORF">IMCC3135_29825</name>
</gene>
<keyword evidence="1" id="KW-0472">Membrane</keyword>
<feature type="transmembrane region" description="Helical" evidence="1">
    <location>
        <begin position="65"/>
        <end position="87"/>
    </location>
</feature>
<dbReference type="KEGG" id="gai:IMCC3135_29825"/>
<name>A0A2Z2P843_9GAMM</name>